<comment type="caution">
    <text evidence="2">The sequence shown here is derived from an EMBL/GenBank/DDBJ whole genome shotgun (WGS) entry which is preliminary data.</text>
</comment>
<proteinExistence type="predicted"/>
<gene>
    <name evidence="2" type="ORF">CLOLEP_01997</name>
</gene>
<sequence length="41" mass="4823">MNRKRRKLRMLDLLMLGILAVSIALVGLLIHWCHKQVDTHE</sequence>
<keyword evidence="1" id="KW-1133">Transmembrane helix</keyword>
<accession>A7VTV4</accession>
<dbReference type="AlphaFoldDB" id="A7VTV4"/>
<dbReference type="Proteomes" id="UP000003490">
    <property type="component" value="Unassembled WGS sequence"/>
</dbReference>
<protein>
    <submittedName>
        <fullName evidence="2">Uncharacterized protein</fullName>
    </submittedName>
</protein>
<dbReference type="HOGENOM" id="CLU_217149_0_0_9"/>
<keyword evidence="1" id="KW-0812">Transmembrane</keyword>
<organism evidence="2 3">
    <name type="scientific">[Clostridium] leptum DSM 753</name>
    <dbReference type="NCBI Taxonomy" id="428125"/>
    <lineage>
        <taxon>Bacteria</taxon>
        <taxon>Bacillati</taxon>
        <taxon>Bacillota</taxon>
        <taxon>Clostridia</taxon>
        <taxon>Eubacteriales</taxon>
        <taxon>Oscillospiraceae</taxon>
        <taxon>Oscillospiraceae incertae sedis</taxon>
    </lineage>
</organism>
<feature type="transmembrane region" description="Helical" evidence="1">
    <location>
        <begin position="12"/>
        <end position="32"/>
    </location>
</feature>
<evidence type="ECO:0000313" key="3">
    <source>
        <dbReference type="Proteomes" id="UP000003490"/>
    </source>
</evidence>
<reference evidence="2 3" key="1">
    <citation type="submission" date="2007-08" db="EMBL/GenBank/DDBJ databases">
        <title>Draft genome sequence of Clostridium leptum (DSM 753).</title>
        <authorList>
            <person name="Sudarsanam P."/>
            <person name="Ley R."/>
            <person name="Guruge J."/>
            <person name="Turnbaugh P.J."/>
            <person name="Mahowald M."/>
            <person name="Liep D."/>
            <person name="Gordon J."/>
        </authorList>
    </citation>
    <scope>NUCLEOTIDE SEQUENCE [LARGE SCALE GENOMIC DNA]</scope>
    <source>
        <strain evidence="2 3">DSM 753</strain>
    </source>
</reference>
<evidence type="ECO:0000256" key="1">
    <source>
        <dbReference type="SAM" id="Phobius"/>
    </source>
</evidence>
<keyword evidence="1" id="KW-0472">Membrane</keyword>
<reference evidence="2 3" key="2">
    <citation type="submission" date="2007-08" db="EMBL/GenBank/DDBJ databases">
        <authorList>
            <person name="Fulton L."/>
            <person name="Clifton S."/>
            <person name="Fulton B."/>
            <person name="Xu J."/>
            <person name="Minx P."/>
            <person name="Pepin K.H."/>
            <person name="Johnson M."/>
            <person name="Thiruvilangam P."/>
            <person name="Bhonagiri V."/>
            <person name="Nash W.E."/>
            <person name="Wang C."/>
            <person name="Mardis E.R."/>
            <person name="Wilson R.K."/>
        </authorList>
    </citation>
    <scope>NUCLEOTIDE SEQUENCE [LARGE SCALE GENOMIC DNA]</scope>
    <source>
        <strain evidence="2 3">DSM 753</strain>
    </source>
</reference>
<dbReference type="EMBL" id="ABCB02000018">
    <property type="protein sequence ID" value="EDO61600.1"/>
    <property type="molecule type" value="Genomic_DNA"/>
</dbReference>
<evidence type="ECO:0000313" key="2">
    <source>
        <dbReference type="EMBL" id="EDO61600.1"/>
    </source>
</evidence>
<name>A7VTV4_9FIRM</name>